<accession>A0A2W5Q0T0</accession>
<name>A0A2W5Q0T0_9BACT</name>
<evidence type="ECO:0000313" key="2">
    <source>
        <dbReference type="Proteomes" id="UP000249417"/>
    </source>
</evidence>
<evidence type="ECO:0000313" key="1">
    <source>
        <dbReference type="EMBL" id="PZQ44920.1"/>
    </source>
</evidence>
<dbReference type="AlphaFoldDB" id="A0A2W5Q0T0"/>
<sequence length="123" mass="13929">MAKQETPEKPVELVVTFLGAVNDLNAGELVDQFKIVSCDQDYKLGQGQSIRHDKTNGLVILFKDFTGTDTDRYHLIRDVTERLEERSRTTTRENYKFMGDLRGEGNTYGKDGYAVVVTPAPKR</sequence>
<proteinExistence type="predicted"/>
<gene>
    <name evidence="1" type="ORF">DI551_09085</name>
</gene>
<dbReference type="Proteomes" id="UP000249417">
    <property type="component" value="Unassembled WGS sequence"/>
</dbReference>
<comment type="caution">
    <text evidence="1">The sequence shown here is derived from an EMBL/GenBank/DDBJ whole genome shotgun (WGS) entry which is preliminary data.</text>
</comment>
<protein>
    <submittedName>
        <fullName evidence="1">Uncharacterized protein</fullName>
    </submittedName>
</protein>
<dbReference type="EMBL" id="QFQB01000072">
    <property type="protein sequence ID" value="PZQ44920.1"/>
    <property type="molecule type" value="Genomic_DNA"/>
</dbReference>
<organism evidence="1 2">
    <name type="scientific">Micavibrio aeruginosavorus</name>
    <dbReference type="NCBI Taxonomy" id="349221"/>
    <lineage>
        <taxon>Bacteria</taxon>
        <taxon>Pseudomonadati</taxon>
        <taxon>Bdellovibrionota</taxon>
        <taxon>Bdellovibrionia</taxon>
        <taxon>Bdellovibrionales</taxon>
        <taxon>Pseudobdellovibrionaceae</taxon>
        <taxon>Micavibrio</taxon>
    </lineage>
</organism>
<reference evidence="1 2" key="1">
    <citation type="submission" date="2017-08" db="EMBL/GenBank/DDBJ databases">
        <title>Infants hospitalized years apart are colonized by the same room-sourced microbial strains.</title>
        <authorList>
            <person name="Brooks B."/>
            <person name="Olm M.R."/>
            <person name="Firek B.A."/>
            <person name="Baker R."/>
            <person name="Thomas B.C."/>
            <person name="Morowitz M.J."/>
            <person name="Banfield J.F."/>
        </authorList>
    </citation>
    <scope>NUCLEOTIDE SEQUENCE [LARGE SCALE GENOMIC DNA]</scope>
    <source>
        <strain evidence="1">S2_005_002_R2_29</strain>
    </source>
</reference>